<evidence type="ECO:0000313" key="3">
    <source>
        <dbReference type="Proteomes" id="UP000558284"/>
    </source>
</evidence>
<keyword evidence="1" id="KW-1133">Transmembrane helix</keyword>
<comment type="caution">
    <text evidence="2">The sequence shown here is derived from an EMBL/GenBank/DDBJ whole genome shotgun (WGS) entry which is preliminary data.</text>
</comment>
<dbReference type="Proteomes" id="UP000558284">
    <property type="component" value="Unassembled WGS sequence"/>
</dbReference>
<reference evidence="2 3" key="1">
    <citation type="submission" date="2020-07" db="EMBL/GenBank/DDBJ databases">
        <title>Definition of the novel symbiovar canariense within Mesorhizobium novociceri, a new species of genus Mesorhizobium nodulating Cicer canariense in the Caldera de Taburiente National Park (La Palma, Canary Islands).</title>
        <authorList>
            <person name="Leon-Barrios M."/>
            <person name="Perez-Yepez J."/>
            <person name="Flores-Felix J.D."/>
            <person name="Ramirez-Baena M.H."/>
            <person name="Pulido-Suarez L."/>
            <person name="Igual J.M."/>
            <person name="Velazquez E."/>
            <person name="Peix A."/>
        </authorList>
    </citation>
    <scope>NUCLEOTIDE SEQUENCE [LARGE SCALE GENOMIC DNA]</scope>
    <source>
        <strain evidence="2 3">CCANP35</strain>
    </source>
</reference>
<dbReference type="EMBL" id="JACDTY010000028">
    <property type="protein sequence ID" value="MBA1144802.1"/>
    <property type="molecule type" value="Genomic_DNA"/>
</dbReference>
<name>A0A838BEQ8_9HYPH</name>
<feature type="transmembrane region" description="Helical" evidence="1">
    <location>
        <begin position="6"/>
        <end position="25"/>
    </location>
</feature>
<evidence type="ECO:0000313" key="2">
    <source>
        <dbReference type="EMBL" id="MBA1144802.1"/>
    </source>
</evidence>
<sequence>MTGEAFYLLCGVWALGILAVFIQAIRLSYRIEARSPDLTNRSGYPRKAMMFHTITNTSVARDEETQAMRRRMNRLLLIVLAGFAVMWAGIGLVRRMNS</sequence>
<proteinExistence type="predicted"/>
<organism evidence="2 3">
    <name type="scientific">Mesorhizobium neociceri</name>
    <dbReference type="NCBI Taxonomy" id="1307853"/>
    <lineage>
        <taxon>Bacteria</taxon>
        <taxon>Pseudomonadati</taxon>
        <taxon>Pseudomonadota</taxon>
        <taxon>Alphaproteobacteria</taxon>
        <taxon>Hyphomicrobiales</taxon>
        <taxon>Phyllobacteriaceae</taxon>
        <taxon>Mesorhizobium</taxon>
    </lineage>
</organism>
<dbReference type="RefSeq" id="WP_181061735.1">
    <property type="nucleotide sequence ID" value="NZ_JACDTY010000028.1"/>
</dbReference>
<keyword evidence="1" id="KW-0812">Transmembrane</keyword>
<dbReference type="AlphaFoldDB" id="A0A838BEQ8"/>
<keyword evidence="1" id="KW-0472">Membrane</keyword>
<accession>A0A838BEQ8</accession>
<protein>
    <submittedName>
        <fullName evidence="2">Uncharacterized protein</fullName>
    </submittedName>
</protein>
<keyword evidence="3" id="KW-1185">Reference proteome</keyword>
<evidence type="ECO:0000256" key="1">
    <source>
        <dbReference type="SAM" id="Phobius"/>
    </source>
</evidence>
<gene>
    <name evidence="2" type="ORF">H0241_31910</name>
</gene>
<feature type="transmembrane region" description="Helical" evidence="1">
    <location>
        <begin position="75"/>
        <end position="93"/>
    </location>
</feature>